<accession>A0A7M5XN55</accession>
<name>A0A7M5XN55_9CNID</name>
<dbReference type="AlphaFoldDB" id="A0A7M5XN55"/>
<evidence type="ECO:0000313" key="2">
    <source>
        <dbReference type="Proteomes" id="UP000594262"/>
    </source>
</evidence>
<reference evidence="1" key="1">
    <citation type="submission" date="2021-01" db="UniProtKB">
        <authorList>
            <consortium name="EnsemblMetazoa"/>
        </authorList>
    </citation>
    <scope>IDENTIFICATION</scope>
</reference>
<organism evidence="1 2">
    <name type="scientific">Clytia hemisphaerica</name>
    <dbReference type="NCBI Taxonomy" id="252671"/>
    <lineage>
        <taxon>Eukaryota</taxon>
        <taxon>Metazoa</taxon>
        <taxon>Cnidaria</taxon>
        <taxon>Hydrozoa</taxon>
        <taxon>Hydroidolina</taxon>
        <taxon>Leptothecata</taxon>
        <taxon>Obeliida</taxon>
        <taxon>Clytiidae</taxon>
        <taxon>Clytia</taxon>
    </lineage>
</organism>
<evidence type="ECO:0000313" key="1">
    <source>
        <dbReference type="EnsemblMetazoa" id="CLYHEMP026037.1"/>
    </source>
</evidence>
<protein>
    <submittedName>
        <fullName evidence="1">Uncharacterized protein</fullName>
    </submittedName>
</protein>
<keyword evidence="2" id="KW-1185">Reference proteome</keyword>
<dbReference type="EnsemblMetazoa" id="CLYHEMT026037.1">
    <property type="protein sequence ID" value="CLYHEMP026037.1"/>
    <property type="gene ID" value="CLYHEMG026037"/>
</dbReference>
<dbReference type="OrthoDB" id="5183255at2759"/>
<dbReference type="Proteomes" id="UP000594262">
    <property type="component" value="Unplaced"/>
</dbReference>
<sequence>MYALKLKTALRNAVSITSKRWSSGAIPFDPTIVLGNVVHPKKFAPLKNIAVYQQEIDGEEDAMQDNLRAIRSLQMLAIELDYSNEEKGTESKFGDSMKMLHTNVDSAATNYAEKLRTNLPLINKEKAKIRLIDDHVESPLDFNKSLIKTDLPISSNTIRLNAQYFSFDDEKQDSQTTIMKMKSFVSGEVDSIFDSKISGKVSNAVQQQTAQQREEHSIVGTLVITATCTHANASIFSPLVIDADKAVTSWNACYEDDLMVGDMVEMQGYVSDKKPKTDILKVLEHASDNEETAQEKDVSITRQLKLVTGATYGSCFVGMAHMLKSTSTTSSQDMLATAESLESNFKIAAWFTDMEGGFGIDSSFSKNLQALLSQQSILSHVSLVCEGLIPTITSEKIAIAVKAFSEFDPASTMKQLATLHNETQNANQTVSSAADNAREGKKVTELRATDVKSTMAALSEVDDGKNSVLTVNTIMTAMDEYTKGAKEGHIGIPINFFLKSLTKADIAKMWLSKYFTKEEQEKKENTHQDSSQDS</sequence>
<proteinExistence type="predicted"/>